<feature type="transmembrane region" description="Helical" evidence="1">
    <location>
        <begin position="19"/>
        <end position="38"/>
    </location>
</feature>
<keyword evidence="1" id="KW-1133">Transmembrane helix</keyword>
<evidence type="ECO:0000313" key="2">
    <source>
        <dbReference type="EMBL" id="MFC7292180.1"/>
    </source>
</evidence>
<name>A0ABW2IM05_9PROT</name>
<dbReference type="Proteomes" id="UP001596492">
    <property type="component" value="Unassembled WGS sequence"/>
</dbReference>
<evidence type="ECO:0000313" key="3">
    <source>
        <dbReference type="Proteomes" id="UP001596492"/>
    </source>
</evidence>
<keyword evidence="3" id="KW-1185">Reference proteome</keyword>
<gene>
    <name evidence="2" type="ORF">ACFQS8_11175</name>
</gene>
<protein>
    <submittedName>
        <fullName evidence="2">Uncharacterized protein</fullName>
    </submittedName>
</protein>
<dbReference type="EMBL" id="JBHTBR010000005">
    <property type="protein sequence ID" value="MFC7292180.1"/>
    <property type="molecule type" value="Genomic_DNA"/>
</dbReference>
<proteinExistence type="predicted"/>
<reference evidence="3" key="1">
    <citation type="journal article" date="2019" name="Int. J. Syst. Evol. Microbiol.">
        <title>The Global Catalogue of Microorganisms (GCM) 10K type strain sequencing project: providing services to taxonomists for standard genome sequencing and annotation.</title>
        <authorList>
            <consortium name="The Broad Institute Genomics Platform"/>
            <consortium name="The Broad Institute Genome Sequencing Center for Infectious Disease"/>
            <person name="Wu L."/>
            <person name="Ma J."/>
        </authorList>
    </citation>
    <scope>NUCLEOTIDE SEQUENCE [LARGE SCALE GENOMIC DNA]</scope>
    <source>
        <strain evidence="3">CCUG 51308</strain>
    </source>
</reference>
<keyword evidence="1" id="KW-0812">Transmembrane</keyword>
<comment type="caution">
    <text evidence="2">The sequence shown here is derived from an EMBL/GenBank/DDBJ whole genome shotgun (WGS) entry which is preliminary data.</text>
</comment>
<evidence type="ECO:0000256" key="1">
    <source>
        <dbReference type="SAM" id="Phobius"/>
    </source>
</evidence>
<dbReference type="RefSeq" id="WP_382167418.1">
    <property type="nucleotide sequence ID" value="NZ_JBHTBR010000005.1"/>
</dbReference>
<organism evidence="2 3">
    <name type="scientific">Hirschia litorea</name>
    <dbReference type="NCBI Taxonomy" id="1199156"/>
    <lineage>
        <taxon>Bacteria</taxon>
        <taxon>Pseudomonadati</taxon>
        <taxon>Pseudomonadota</taxon>
        <taxon>Alphaproteobacteria</taxon>
        <taxon>Hyphomonadales</taxon>
        <taxon>Hyphomonadaceae</taxon>
        <taxon>Hirschia</taxon>
    </lineage>
</organism>
<sequence length="314" mass="34547">MGFDATGGKPYKGGQDSPIWYAVIGVVVVLCFGLVWLGPKIFGSKQPSVNLTISELVEGRSIPEAAGLLNEYGFQDELTKSVLVKMRHVDEIGHAKLLTKMAENAQAGVSKTELSMMILDWSKRFAHQQAETIYKADISYFDQFLLLLSEVSLGLQAQGETACELGGLYRISQNPDLSSKYMYYDSPYYQFSMRATLLMLGAVEGGLVAPQSYGELTDDDRAQLSELVMMLAANPEGLKFLDILLTPPAKKKKIEPAPDDAAVVNLQQPDVMIIEDEHNFDGVNVCEQADSLIAGFQALPVETRARYWAAGFKE</sequence>
<keyword evidence="1" id="KW-0472">Membrane</keyword>
<accession>A0ABW2IM05</accession>